<keyword evidence="4" id="KW-1185">Reference proteome</keyword>
<gene>
    <name evidence="3" type="ORF">HAX54_029464</name>
</gene>
<proteinExistence type="predicted"/>
<organism evidence="3 4">
    <name type="scientific">Datura stramonium</name>
    <name type="common">Jimsonweed</name>
    <name type="synonym">Common thornapple</name>
    <dbReference type="NCBI Taxonomy" id="4076"/>
    <lineage>
        <taxon>Eukaryota</taxon>
        <taxon>Viridiplantae</taxon>
        <taxon>Streptophyta</taxon>
        <taxon>Embryophyta</taxon>
        <taxon>Tracheophyta</taxon>
        <taxon>Spermatophyta</taxon>
        <taxon>Magnoliopsida</taxon>
        <taxon>eudicotyledons</taxon>
        <taxon>Gunneridae</taxon>
        <taxon>Pentapetalae</taxon>
        <taxon>asterids</taxon>
        <taxon>lamiids</taxon>
        <taxon>Solanales</taxon>
        <taxon>Solanaceae</taxon>
        <taxon>Solanoideae</taxon>
        <taxon>Datureae</taxon>
        <taxon>Datura</taxon>
    </lineage>
</organism>
<keyword evidence="2" id="KW-0812">Transmembrane</keyword>
<evidence type="ECO:0000313" key="3">
    <source>
        <dbReference type="EMBL" id="MCD9642589.1"/>
    </source>
</evidence>
<dbReference type="Proteomes" id="UP000823775">
    <property type="component" value="Unassembled WGS sequence"/>
</dbReference>
<feature type="region of interest" description="Disordered" evidence="1">
    <location>
        <begin position="36"/>
        <end position="63"/>
    </location>
</feature>
<evidence type="ECO:0000256" key="1">
    <source>
        <dbReference type="SAM" id="MobiDB-lite"/>
    </source>
</evidence>
<feature type="compositionally biased region" description="Basic and acidic residues" evidence="1">
    <location>
        <begin position="104"/>
        <end position="115"/>
    </location>
</feature>
<evidence type="ECO:0000256" key="2">
    <source>
        <dbReference type="SAM" id="Phobius"/>
    </source>
</evidence>
<comment type="caution">
    <text evidence="3">The sequence shown here is derived from an EMBL/GenBank/DDBJ whole genome shotgun (WGS) entry which is preliminary data.</text>
</comment>
<sequence length="115" mass="12546">MRGVRRGSGGVRLFVVAGCVVFFSGWWLPRNRNYGVGEEKRERKRRAGAAVSGRGSEGKGRGGYASFVLRFRSFVGERRGRERREGAGEDGDGGSVAGDDVVLPEEKRRGEKRGG</sequence>
<keyword evidence="2" id="KW-0472">Membrane</keyword>
<reference evidence="3 4" key="1">
    <citation type="journal article" date="2021" name="BMC Genomics">
        <title>Datura genome reveals duplications of psychoactive alkaloid biosynthetic genes and high mutation rate following tissue culture.</title>
        <authorList>
            <person name="Rajewski A."/>
            <person name="Carter-House D."/>
            <person name="Stajich J."/>
            <person name="Litt A."/>
        </authorList>
    </citation>
    <scope>NUCLEOTIDE SEQUENCE [LARGE SCALE GENOMIC DNA]</scope>
    <source>
        <strain evidence="3">AR-01</strain>
    </source>
</reference>
<accession>A0ABS8V787</accession>
<name>A0ABS8V787_DATST</name>
<feature type="region of interest" description="Disordered" evidence="1">
    <location>
        <begin position="79"/>
        <end position="115"/>
    </location>
</feature>
<feature type="transmembrane region" description="Helical" evidence="2">
    <location>
        <begin position="9"/>
        <end position="28"/>
    </location>
</feature>
<dbReference type="EMBL" id="JACEIK010003659">
    <property type="protein sequence ID" value="MCD9642589.1"/>
    <property type="molecule type" value="Genomic_DNA"/>
</dbReference>
<protein>
    <submittedName>
        <fullName evidence="3">Uncharacterized protein</fullName>
    </submittedName>
</protein>
<evidence type="ECO:0000313" key="4">
    <source>
        <dbReference type="Proteomes" id="UP000823775"/>
    </source>
</evidence>
<keyword evidence="2" id="KW-1133">Transmembrane helix</keyword>